<dbReference type="InterPro" id="IPR013094">
    <property type="entry name" value="AB_hydrolase_3"/>
</dbReference>
<dbReference type="Gene3D" id="3.40.50.1820">
    <property type="entry name" value="alpha/beta hydrolase"/>
    <property type="match status" value="1"/>
</dbReference>
<dbReference type="InterPro" id="IPR029058">
    <property type="entry name" value="AB_hydrolase_fold"/>
</dbReference>
<evidence type="ECO:0000313" key="2">
    <source>
        <dbReference type="EMBL" id="RLL09595.1"/>
    </source>
</evidence>
<dbReference type="GO" id="GO:0005829">
    <property type="term" value="C:cytosol"/>
    <property type="evidence" value="ECO:0007669"/>
    <property type="project" value="TreeGrafter"/>
</dbReference>
<keyword evidence="2" id="KW-0378">Hydrolase</keyword>
<evidence type="ECO:0000313" key="3">
    <source>
        <dbReference type="Proteomes" id="UP000276301"/>
    </source>
</evidence>
<dbReference type="SUPFAM" id="SSF53474">
    <property type="entry name" value="alpha/beta-Hydrolases"/>
    <property type="match status" value="1"/>
</dbReference>
<feature type="domain" description="Alpha/beta hydrolase fold-3" evidence="1">
    <location>
        <begin position="72"/>
        <end position="282"/>
    </location>
</feature>
<organism evidence="2 3">
    <name type="scientific">Anaerotruncus massiliensis</name>
    <name type="common">ex Liu et al. 2021</name>
    <dbReference type="NCBI Taxonomy" id="2321404"/>
    <lineage>
        <taxon>Bacteria</taxon>
        <taxon>Bacillati</taxon>
        <taxon>Bacillota</taxon>
        <taxon>Clostridia</taxon>
        <taxon>Eubacteriales</taxon>
        <taxon>Oscillospiraceae</taxon>
        <taxon>Anaerotruncus</taxon>
    </lineage>
</organism>
<proteinExistence type="predicted"/>
<accession>A0A498CXA0</accession>
<name>A0A498CXA0_9FIRM</name>
<dbReference type="GO" id="GO:0004771">
    <property type="term" value="F:sterol ester esterase activity"/>
    <property type="evidence" value="ECO:0007669"/>
    <property type="project" value="TreeGrafter"/>
</dbReference>
<dbReference type="Pfam" id="PF07859">
    <property type="entry name" value="Abhydrolase_3"/>
    <property type="match status" value="1"/>
</dbReference>
<keyword evidence="3" id="KW-1185">Reference proteome</keyword>
<dbReference type="Proteomes" id="UP000276301">
    <property type="component" value="Unassembled WGS sequence"/>
</dbReference>
<reference evidence="2 3" key="1">
    <citation type="submission" date="2018-10" db="EMBL/GenBank/DDBJ databases">
        <title>Anaerotruncus faecis sp. nov., isolated from human feces.</title>
        <authorList>
            <person name="Wang Y.-J."/>
        </authorList>
    </citation>
    <scope>NUCLEOTIDE SEQUENCE [LARGE SCALE GENOMIC DNA]</scope>
    <source>
        <strain evidence="2 3">22A2-44</strain>
    </source>
</reference>
<dbReference type="GO" id="GO:0004806">
    <property type="term" value="F:triacylglycerol lipase activity"/>
    <property type="evidence" value="ECO:0007669"/>
    <property type="project" value="TreeGrafter"/>
</dbReference>
<dbReference type="EMBL" id="RCHT01000020">
    <property type="protein sequence ID" value="RLL09595.1"/>
    <property type="molecule type" value="Genomic_DNA"/>
</dbReference>
<dbReference type="PANTHER" id="PTHR23025">
    <property type="entry name" value="TRIACYLGLYCEROL LIPASE"/>
    <property type="match status" value="1"/>
</dbReference>
<dbReference type="PANTHER" id="PTHR23025:SF4">
    <property type="entry name" value="ALPHA_BETA HYDROLASE FOLD-3 DOMAIN-CONTAINING PROTEIN"/>
    <property type="match status" value="1"/>
</dbReference>
<evidence type="ECO:0000259" key="1">
    <source>
        <dbReference type="Pfam" id="PF07859"/>
    </source>
</evidence>
<protein>
    <submittedName>
        <fullName evidence="2">Alpha/beta hydrolase</fullName>
    </submittedName>
</protein>
<sequence>MAINKAMRAALKALSYPDIDIRKTYPIERALRTAAGRPVLFYKPWDHVVHYGDHDIPVRIFSPETEGEHAILLFFHGGGWVTGNIDSYDKVCRNMAKLTDRSVVSVDYRLAPEYRFPAAPEDCYAVAREIFLDLSLFGMRADQITLIGDSAGANLAAAVSLMARDRGEFLPRSQILIYPATAADHTENSPFPSVRENGTDYLLTSKRICEYMELYRSGPEDCENPYFAPLAAEDFSNQPQTLILTAEYDPLRDEGEAYGEALKRAGVPVEMHRIPDALHGFFSLPPRFAQVQKAYGYINRFLDEVSHPACQDNP</sequence>
<dbReference type="GO" id="GO:0019433">
    <property type="term" value="P:triglyceride catabolic process"/>
    <property type="evidence" value="ECO:0007669"/>
    <property type="project" value="TreeGrafter"/>
</dbReference>
<comment type="caution">
    <text evidence="2">The sequence shown here is derived from an EMBL/GenBank/DDBJ whole genome shotgun (WGS) entry which is preliminary data.</text>
</comment>
<gene>
    <name evidence="2" type="ORF">D4A47_10110</name>
</gene>
<dbReference type="AlphaFoldDB" id="A0A498CXA0"/>